<dbReference type="SMART" id="SM00857">
    <property type="entry name" value="Resolvase"/>
    <property type="match status" value="1"/>
</dbReference>
<dbReference type="InterPro" id="IPR050639">
    <property type="entry name" value="SSR_resolvase"/>
</dbReference>
<evidence type="ECO:0000256" key="1">
    <source>
        <dbReference type="SAM" id="Coils"/>
    </source>
</evidence>
<accession>A0ABY4JTE8</accession>
<evidence type="ECO:0000313" key="3">
    <source>
        <dbReference type="EMBL" id="UPM56093.1"/>
    </source>
</evidence>
<dbReference type="InterPro" id="IPR006119">
    <property type="entry name" value="Resolv_N"/>
</dbReference>
<dbReference type="Pfam" id="PF00239">
    <property type="entry name" value="Resolvase"/>
    <property type="match status" value="1"/>
</dbReference>
<dbReference type="Gene3D" id="3.90.1750.20">
    <property type="entry name" value="Putative Large Serine Recombinase, Chain B, Domain 2"/>
    <property type="match status" value="1"/>
</dbReference>
<dbReference type="PROSITE" id="PS51737">
    <property type="entry name" value="RECOMBINASE_DNA_BIND"/>
    <property type="match status" value="1"/>
</dbReference>
<dbReference type="Pfam" id="PF07508">
    <property type="entry name" value="Recombinase"/>
    <property type="match status" value="1"/>
</dbReference>
<dbReference type="InterPro" id="IPR011109">
    <property type="entry name" value="DNA_bind_recombinase_dom"/>
</dbReference>
<dbReference type="Proteomes" id="UP000830639">
    <property type="component" value="Chromosome"/>
</dbReference>
<feature type="domain" description="Recombinase" evidence="2">
    <location>
        <begin position="170"/>
        <end position="293"/>
    </location>
</feature>
<dbReference type="RefSeq" id="WP_248269008.1">
    <property type="nucleotide sequence ID" value="NZ_CP096034.1"/>
</dbReference>
<keyword evidence="1" id="KW-0175">Coiled coil</keyword>
<name>A0ABY4JTE8_9BACI</name>
<evidence type="ECO:0000313" key="4">
    <source>
        <dbReference type="Proteomes" id="UP000830639"/>
    </source>
</evidence>
<gene>
    <name evidence="3" type="ORF">MY490_09770</name>
</gene>
<dbReference type="EMBL" id="CP096034">
    <property type="protein sequence ID" value="UPM56093.1"/>
    <property type="molecule type" value="Genomic_DNA"/>
</dbReference>
<keyword evidence="4" id="KW-1185">Reference proteome</keyword>
<evidence type="ECO:0000259" key="2">
    <source>
        <dbReference type="PROSITE" id="PS51737"/>
    </source>
</evidence>
<proteinExistence type="predicted"/>
<organism evidence="3 4">
    <name type="scientific">Gottfriedia acidiceleris</name>
    <dbReference type="NCBI Taxonomy" id="371036"/>
    <lineage>
        <taxon>Bacteria</taxon>
        <taxon>Bacillati</taxon>
        <taxon>Bacillota</taxon>
        <taxon>Bacilli</taxon>
        <taxon>Bacillales</taxon>
        <taxon>Bacillaceae</taxon>
        <taxon>Gottfriedia</taxon>
    </lineage>
</organism>
<dbReference type="InterPro" id="IPR036162">
    <property type="entry name" value="Resolvase-like_N_sf"/>
</dbReference>
<dbReference type="Gene3D" id="3.40.50.1390">
    <property type="entry name" value="Resolvase, N-terminal catalytic domain"/>
    <property type="match status" value="1"/>
</dbReference>
<feature type="coiled-coil region" evidence="1">
    <location>
        <begin position="432"/>
        <end position="459"/>
    </location>
</feature>
<sequence>MNILEKSNIASSINNVAIYLRISQEKKGENADTLLNHRTMLMEYAKECGWAYELYQEVLSGGKSELSERPQLQRMLNNIELYDGILVVELSRLSRNGLISEKVLQTCVDYNKPIITRERIYDLANSQSDVLMYRFGSLIASQEHSLIGARSKNNKLSMVKQGMHVSGTVPYGYKRNKNTKRLEIDEKSAEIIRYIFKLQNEGLGSYRIRDLLNAEGYKSATGKAFNLPSIRRIIRNPAYKGMVVFNDRKRVKQNGKYVYVNVNTIEVENAHPSIVTVAEWEKANSIRDARAETAKIIRERPSSVTGVTILKDLCYCQNCGRKLVICKNNRNASYYIKGCEYLMEDGTKCPNMGINVIYVEELVMEEVDKLRGEIELEIERLLTNDTTDLTINLEEQLIHINGKIEEQTKQFNKLIELAISGVFTVNEIASKKESITDTIELLNAEREELTDRLANTNTATATEKLSNVLSVLDDIENGNADPMEINTHLKRFIRKIYYRRMLEPDLKNLSPNNPIRRNSPFTIELEYL</sequence>
<dbReference type="SUPFAM" id="SSF53041">
    <property type="entry name" value="Resolvase-like"/>
    <property type="match status" value="1"/>
</dbReference>
<reference evidence="3 4" key="1">
    <citation type="submission" date="2022-04" db="EMBL/GenBank/DDBJ databases">
        <title>Mechanism of arsenic methylation and mitigation arsenic toxicity by Bacillus sp. LH14 from an Arsenic-Contaminated Paddy Soil.</title>
        <authorList>
            <person name="Wang D."/>
        </authorList>
    </citation>
    <scope>NUCLEOTIDE SEQUENCE [LARGE SCALE GENOMIC DNA]</scope>
    <source>
        <strain evidence="3 4">LH14</strain>
    </source>
</reference>
<dbReference type="CDD" id="cd00338">
    <property type="entry name" value="Ser_Recombinase"/>
    <property type="match status" value="1"/>
</dbReference>
<dbReference type="InterPro" id="IPR038109">
    <property type="entry name" value="DNA_bind_recomb_sf"/>
</dbReference>
<dbReference type="PANTHER" id="PTHR30461:SF23">
    <property type="entry name" value="DNA RECOMBINASE-RELATED"/>
    <property type="match status" value="1"/>
</dbReference>
<dbReference type="PANTHER" id="PTHR30461">
    <property type="entry name" value="DNA-INVERTASE FROM LAMBDOID PROPHAGE"/>
    <property type="match status" value="1"/>
</dbReference>
<protein>
    <submittedName>
        <fullName evidence="3">Recombinase family protein</fullName>
    </submittedName>
</protein>